<sequence>MDEDESANDTPILLSTLNSTTPMSTIPITTKDYCYCDMEIYGPEDISGVLKSPNFPKAHCGSACTCSPEDIHVEVDDPVAITSPNYPEMYCPNLVCRHTFYAPQGYYLQIYLDYAELEKFHDYLKIYDGNCTKDPLITKITGLKVNEDYNSTGGTVFIVFQSDESVGGRGFHANIVALCISICTIGISSRYHNMFNEDKDQLLGAMHRLSAEGPPEEFLEDTMIEVTDINDKADDVTGNELFLKVMPKRFDVAPSEFDFEGQVQELGEEEIEVEVDGEENE</sequence>
<dbReference type="CDD" id="cd00041">
    <property type="entry name" value="CUB"/>
    <property type="match status" value="1"/>
</dbReference>
<feature type="domain" description="CUB" evidence="3">
    <location>
        <begin position="60"/>
        <end position="178"/>
    </location>
</feature>
<dbReference type="SMART" id="SM00042">
    <property type="entry name" value="CUB"/>
    <property type="match status" value="1"/>
</dbReference>
<accession>A0A8R1DIF6</accession>
<dbReference type="Proteomes" id="UP000005237">
    <property type="component" value="Unassembled WGS sequence"/>
</dbReference>
<reference evidence="4" key="2">
    <citation type="submission" date="2022-06" db="UniProtKB">
        <authorList>
            <consortium name="EnsemblMetazoa"/>
        </authorList>
    </citation>
    <scope>IDENTIFICATION</scope>
    <source>
        <strain evidence="4">DF5081</strain>
    </source>
</reference>
<name>A0A8R1DIF6_CAEJA</name>
<dbReference type="PROSITE" id="PS01180">
    <property type="entry name" value="CUB"/>
    <property type="match status" value="1"/>
</dbReference>
<proteinExistence type="predicted"/>
<dbReference type="EnsemblMetazoa" id="CJA03683.1">
    <property type="protein sequence ID" value="CJA03683.1"/>
    <property type="gene ID" value="WBGene00122887"/>
</dbReference>
<dbReference type="AlphaFoldDB" id="A0A8R1DIF6"/>
<evidence type="ECO:0000256" key="1">
    <source>
        <dbReference type="ARBA" id="ARBA00023157"/>
    </source>
</evidence>
<dbReference type="InterPro" id="IPR000859">
    <property type="entry name" value="CUB_dom"/>
</dbReference>
<protein>
    <submittedName>
        <fullName evidence="4">CUB domain-containing protein</fullName>
    </submittedName>
</protein>
<keyword evidence="5" id="KW-1185">Reference proteome</keyword>
<reference evidence="5" key="1">
    <citation type="submission" date="2010-08" db="EMBL/GenBank/DDBJ databases">
        <authorList>
            <consortium name="Caenorhabditis japonica Sequencing Consortium"/>
            <person name="Wilson R.K."/>
        </authorList>
    </citation>
    <scope>NUCLEOTIDE SEQUENCE [LARGE SCALE GENOMIC DNA]</scope>
    <source>
        <strain evidence="5">DF5081</strain>
    </source>
</reference>
<keyword evidence="1" id="KW-1015">Disulfide bond</keyword>
<evidence type="ECO:0000256" key="2">
    <source>
        <dbReference type="PROSITE-ProRule" id="PRU00059"/>
    </source>
</evidence>
<organism evidence="4 5">
    <name type="scientific">Caenorhabditis japonica</name>
    <dbReference type="NCBI Taxonomy" id="281687"/>
    <lineage>
        <taxon>Eukaryota</taxon>
        <taxon>Metazoa</taxon>
        <taxon>Ecdysozoa</taxon>
        <taxon>Nematoda</taxon>
        <taxon>Chromadorea</taxon>
        <taxon>Rhabditida</taxon>
        <taxon>Rhabditina</taxon>
        <taxon>Rhabditomorpha</taxon>
        <taxon>Rhabditoidea</taxon>
        <taxon>Rhabditidae</taxon>
        <taxon>Peloderinae</taxon>
        <taxon>Caenorhabditis</taxon>
    </lineage>
</organism>
<dbReference type="Pfam" id="PF00431">
    <property type="entry name" value="CUB"/>
    <property type="match status" value="1"/>
</dbReference>
<dbReference type="Gene3D" id="2.60.120.290">
    <property type="entry name" value="Spermadhesin, CUB domain"/>
    <property type="match status" value="1"/>
</dbReference>
<dbReference type="PANTHER" id="PTHR39385">
    <property type="entry name" value="PROTEIN CBG20422"/>
    <property type="match status" value="1"/>
</dbReference>
<dbReference type="PANTHER" id="PTHR39385:SF4">
    <property type="entry name" value="CUB DOMAIN-CONTAINING PROTEIN"/>
    <property type="match status" value="1"/>
</dbReference>
<evidence type="ECO:0000313" key="4">
    <source>
        <dbReference type="EnsemblMetazoa" id="CJA03683.1"/>
    </source>
</evidence>
<dbReference type="InterPro" id="IPR035914">
    <property type="entry name" value="Sperma_CUB_dom_sf"/>
</dbReference>
<evidence type="ECO:0000259" key="3">
    <source>
        <dbReference type="PROSITE" id="PS01180"/>
    </source>
</evidence>
<dbReference type="SUPFAM" id="SSF49854">
    <property type="entry name" value="Spermadhesin, CUB domain"/>
    <property type="match status" value="1"/>
</dbReference>
<evidence type="ECO:0000313" key="5">
    <source>
        <dbReference type="Proteomes" id="UP000005237"/>
    </source>
</evidence>
<comment type="caution">
    <text evidence="2">Lacks conserved residue(s) required for the propagation of feature annotation.</text>
</comment>